<protein>
    <submittedName>
        <fullName evidence="3">SPOR domain-containing protein</fullName>
    </submittedName>
</protein>
<evidence type="ECO:0000313" key="3">
    <source>
        <dbReference type="EMBL" id="ROU04279.1"/>
    </source>
</evidence>
<evidence type="ECO:0000256" key="1">
    <source>
        <dbReference type="SAM" id="Phobius"/>
    </source>
</evidence>
<dbReference type="Pfam" id="PF05036">
    <property type="entry name" value="SPOR"/>
    <property type="match status" value="1"/>
</dbReference>
<reference evidence="3 4" key="1">
    <citation type="submission" date="2018-10" db="EMBL/GenBank/DDBJ databases">
        <title>Histidinibacterium lentulum gen. nov., sp. nov., a marine bacterium from the culture broth of Picochlorum sp. 122.</title>
        <authorList>
            <person name="Wang G."/>
        </authorList>
    </citation>
    <scope>NUCLEOTIDE SEQUENCE [LARGE SCALE GENOMIC DNA]</scope>
    <source>
        <strain evidence="3 4">B17</strain>
    </source>
</reference>
<dbReference type="RefSeq" id="WP_123640684.1">
    <property type="nucleotide sequence ID" value="NZ_ML119081.1"/>
</dbReference>
<dbReference type="InterPro" id="IPR036680">
    <property type="entry name" value="SPOR-like_sf"/>
</dbReference>
<keyword evidence="1" id="KW-1133">Transmembrane helix</keyword>
<keyword evidence="4" id="KW-1185">Reference proteome</keyword>
<dbReference type="Proteomes" id="UP000268016">
    <property type="component" value="Unassembled WGS sequence"/>
</dbReference>
<dbReference type="EMBL" id="RDRB01000001">
    <property type="protein sequence ID" value="ROU04279.1"/>
    <property type="molecule type" value="Genomic_DNA"/>
</dbReference>
<proteinExistence type="predicted"/>
<keyword evidence="1" id="KW-0472">Membrane</keyword>
<gene>
    <name evidence="3" type="ORF">EAT49_02500</name>
</gene>
<name>A0A3N2R9Y3_9RHOB</name>
<dbReference type="InterPro" id="IPR007730">
    <property type="entry name" value="SPOR-like_dom"/>
</dbReference>
<evidence type="ECO:0000259" key="2">
    <source>
        <dbReference type="PROSITE" id="PS51724"/>
    </source>
</evidence>
<evidence type="ECO:0000313" key="4">
    <source>
        <dbReference type="Proteomes" id="UP000268016"/>
    </source>
</evidence>
<comment type="caution">
    <text evidence="3">The sequence shown here is derived from an EMBL/GenBank/DDBJ whole genome shotgun (WGS) entry which is preliminary data.</text>
</comment>
<dbReference type="OrthoDB" id="8479416at2"/>
<dbReference type="Gene3D" id="3.30.70.1070">
    <property type="entry name" value="Sporulation related repeat"/>
    <property type="match status" value="1"/>
</dbReference>
<sequence length="338" mass="34182">MADYTYEAEASGSGVSAGSLVNMVGAALSLTLIAGIGVWGYNLVLRDVSGVPVVRAMEGPMRIAPDEPGGELAAHRGLAVNAVAAEGGAAPPEDRLMLAPVAVDLAAEDLAVAPATDDAADADEAVSAVSGMIAAATAADAPVEDLAALEDPAAADPDAPLSQEDILALADQIAAGLTPMSRRNAEDVPDVILSIDGTPVRENLSLGGAEVIPASVPGVARSLRPQSRPMRLSSIEPIAAETAAVPPTLDPQSIAPGTALVQLGAYDSEAVAAAEWAALAGRFGALMAGRPRIVQEAETGGRTFWRLRAGGFDDLADARRFCAALVAEDAVCIPVSVR</sequence>
<feature type="domain" description="SPOR" evidence="2">
    <location>
        <begin position="253"/>
        <end position="338"/>
    </location>
</feature>
<accession>A0A3N2R9Y3</accession>
<keyword evidence="1" id="KW-0812">Transmembrane</keyword>
<dbReference type="GO" id="GO:0042834">
    <property type="term" value="F:peptidoglycan binding"/>
    <property type="evidence" value="ECO:0007669"/>
    <property type="project" value="InterPro"/>
</dbReference>
<dbReference type="AlphaFoldDB" id="A0A3N2R9Y3"/>
<dbReference type="PROSITE" id="PS51724">
    <property type="entry name" value="SPOR"/>
    <property type="match status" value="1"/>
</dbReference>
<organism evidence="3 4">
    <name type="scientific">Histidinibacterium lentulum</name>
    <dbReference type="NCBI Taxonomy" id="2480588"/>
    <lineage>
        <taxon>Bacteria</taxon>
        <taxon>Pseudomonadati</taxon>
        <taxon>Pseudomonadota</taxon>
        <taxon>Alphaproteobacteria</taxon>
        <taxon>Rhodobacterales</taxon>
        <taxon>Paracoccaceae</taxon>
        <taxon>Histidinibacterium</taxon>
    </lineage>
</organism>
<feature type="transmembrane region" description="Helical" evidence="1">
    <location>
        <begin position="20"/>
        <end position="41"/>
    </location>
</feature>